<reference evidence="2" key="4">
    <citation type="submission" date="2019-03" db="UniProtKB">
        <authorList>
            <consortium name="EnsemblPlants"/>
        </authorList>
    </citation>
    <scope>IDENTIFICATION</scope>
</reference>
<reference evidence="3" key="2">
    <citation type="journal article" date="2017" name="Nat. Plants">
        <title>The Aegilops tauschii genome reveals multiple impacts of transposons.</title>
        <authorList>
            <person name="Zhao G."/>
            <person name="Zou C."/>
            <person name="Li K."/>
            <person name="Wang K."/>
            <person name="Li T."/>
            <person name="Gao L."/>
            <person name="Zhang X."/>
            <person name="Wang H."/>
            <person name="Yang Z."/>
            <person name="Liu X."/>
            <person name="Jiang W."/>
            <person name="Mao L."/>
            <person name="Kong X."/>
            <person name="Jiao Y."/>
            <person name="Jia J."/>
        </authorList>
    </citation>
    <scope>NUCLEOTIDE SEQUENCE [LARGE SCALE GENOMIC DNA]</scope>
    <source>
        <strain evidence="3">cv. AL8/78</strain>
    </source>
</reference>
<feature type="compositionally biased region" description="Basic residues" evidence="1">
    <location>
        <begin position="54"/>
        <end position="65"/>
    </location>
</feature>
<evidence type="ECO:0000256" key="1">
    <source>
        <dbReference type="SAM" id="MobiDB-lite"/>
    </source>
</evidence>
<reference evidence="2" key="3">
    <citation type="journal article" date="2017" name="Nature">
        <title>Genome sequence of the progenitor of the wheat D genome Aegilops tauschii.</title>
        <authorList>
            <person name="Luo M.C."/>
            <person name="Gu Y.Q."/>
            <person name="Puiu D."/>
            <person name="Wang H."/>
            <person name="Twardziok S.O."/>
            <person name="Deal K.R."/>
            <person name="Huo N."/>
            <person name="Zhu T."/>
            <person name="Wang L."/>
            <person name="Wang Y."/>
            <person name="McGuire P.E."/>
            <person name="Liu S."/>
            <person name="Long H."/>
            <person name="Ramasamy R.K."/>
            <person name="Rodriguez J.C."/>
            <person name="Van S.L."/>
            <person name="Yuan L."/>
            <person name="Wang Z."/>
            <person name="Xia Z."/>
            <person name="Xiao L."/>
            <person name="Anderson O.D."/>
            <person name="Ouyang S."/>
            <person name="Liang Y."/>
            <person name="Zimin A.V."/>
            <person name="Pertea G."/>
            <person name="Qi P."/>
            <person name="Bennetzen J.L."/>
            <person name="Dai X."/>
            <person name="Dawson M.W."/>
            <person name="Muller H.G."/>
            <person name="Kugler K."/>
            <person name="Rivarola-Duarte L."/>
            <person name="Spannagl M."/>
            <person name="Mayer K.F.X."/>
            <person name="Lu F.H."/>
            <person name="Bevan M.W."/>
            <person name="Leroy P."/>
            <person name="Li P."/>
            <person name="You F.M."/>
            <person name="Sun Q."/>
            <person name="Liu Z."/>
            <person name="Lyons E."/>
            <person name="Wicker T."/>
            <person name="Salzberg S.L."/>
            <person name="Devos K.M."/>
            <person name="Dvorak J."/>
        </authorList>
    </citation>
    <scope>NUCLEOTIDE SEQUENCE [LARGE SCALE GENOMIC DNA]</scope>
    <source>
        <strain evidence="2">cv. AL8/78</strain>
    </source>
</reference>
<evidence type="ECO:0000313" key="2">
    <source>
        <dbReference type="EnsemblPlants" id="AET4Gv20139500.21"/>
    </source>
</evidence>
<proteinExistence type="predicted"/>
<reference evidence="2" key="5">
    <citation type="journal article" date="2021" name="G3 (Bethesda)">
        <title>Aegilops tauschii genome assembly Aet v5.0 features greater sequence contiguity and improved annotation.</title>
        <authorList>
            <person name="Wang L."/>
            <person name="Zhu T."/>
            <person name="Rodriguez J.C."/>
            <person name="Deal K.R."/>
            <person name="Dubcovsky J."/>
            <person name="McGuire P.E."/>
            <person name="Lux T."/>
            <person name="Spannagl M."/>
            <person name="Mayer K.F.X."/>
            <person name="Baldrich P."/>
            <person name="Meyers B.C."/>
            <person name="Huo N."/>
            <person name="Gu Y.Q."/>
            <person name="Zhou H."/>
            <person name="Devos K.M."/>
            <person name="Bennetzen J.L."/>
            <person name="Unver T."/>
            <person name="Budak H."/>
            <person name="Gulick P.J."/>
            <person name="Galiba G."/>
            <person name="Kalapos B."/>
            <person name="Nelson D.R."/>
            <person name="Li P."/>
            <person name="You F.M."/>
            <person name="Luo M.C."/>
            <person name="Dvorak J."/>
        </authorList>
    </citation>
    <scope>NUCLEOTIDE SEQUENCE [LARGE SCALE GENOMIC DNA]</scope>
    <source>
        <strain evidence="2">cv. AL8/78</strain>
    </source>
</reference>
<name>A0A453HBP1_AEGTS</name>
<protein>
    <submittedName>
        <fullName evidence="2">Uncharacterized protein</fullName>
    </submittedName>
</protein>
<dbReference type="EnsemblPlants" id="AET4Gv20139500.21">
    <property type="protein sequence ID" value="AET4Gv20139500.21"/>
    <property type="gene ID" value="AET4Gv20139500"/>
</dbReference>
<evidence type="ECO:0000313" key="3">
    <source>
        <dbReference type="Proteomes" id="UP000015105"/>
    </source>
</evidence>
<keyword evidence="3" id="KW-1185">Reference proteome</keyword>
<dbReference type="AlphaFoldDB" id="A0A453HBP1"/>
<sequence>MPLTVPLALPLLSVYVNMQVSQLQLPGTKEMRHADRKLKHCLDPSSSSHDDHKKKEKKSKHKSKRTASDAQL</sequence>
<feature type="region of interest" description="Disordered" evidence="1">
    <location>
        <begin position="27"/>
        <end position="72"/>
    </location>
</feature>
<dbReference type="Gramene" id="AET4Gv20139500.21">
    <property type="protein sequence ID" value="AET4Gv20139500.21"/>
    <property type="gene ID" value="AET4Gv20139500"/>
</dbReference>
<dbReference type="Proteomes" id="UP000015105">
    <property type="component" value="Chromosome 4D"/>
</dbReference>
<accession>A0A453HBP1</accession>
<reference evidence="3" key="1">
    <citation type="journal article" date="2014" name="Science">
        <title>Ancient hybridizations among the ancestral genomes of bread wheat.</title>
        <authorList>
            <consortium name="International Wheat Genome Sequencing Consortium,"/>
            <person name="Marcussen T."/>
            <person name="Sandve S.R."/>
            <person name="Heier L."/>
            <person name="Spannagl M."/>
            <person name="Pfeifer M."/>
            <person name="Jakobsen K.S."/>
            <person name="Wulff B.B."/>
            <person name="Steuernagel B."/>
            <person name="Mayer K.F."/>
            <person name="Olsen O.A."/>
        </authorList>
    </citation>
    <scope>NUCLEOTIDE SEQUENCE [LARGE SCALE GENOMIC DNA]</scope>
    <source>
        <strain evidence="3">cv. AL8/78</strain>
    </source>
</reference>
<organism evidence="2 3">
    <name type="scientific">Aegilops tauschii subsp. strangulata</name>
    <name type="common">Goatgrass</name>
    <dbReference type="NCBI Taxonomy" id="200361"/>
    <lineage>
        <taxon>Eukaryota</taxon>
        <taxon>Viridiplantae</taxon>
        <taxon>Streptophyta</taxon>
        <taxon>Embryophyta</taxon>
        <taxon>Tracheophyta</taxon>
        <taxon>Spermatophyta</taxon>
        <taxon>Magnoliopsida</taxon>
        <taxon>Liliopsida</taxon>
        <taxon>Poales</taxon>
        <taxon>Poaceae</taxon>
        <taxon>BOP clade</taxon>
        <taxon>Pooideae</taxon>
        <taxon>Triticodae</taxon>
        <taxon>Triticeae</taxon>
        <taxon>Triticinae</taxon>
        <taxon>Aegilops</taxon>
    </lineage>
</organism>